<proteinExistence type="predicted"/>
<protein>
    <submittedName>
        <fullName evidence="2">Uncharacterized protein</fullName>
    </submittedName>
</protein>
<dbReference type="EMBL" id="DUZY01000003">
    <property type="protein sequence ID" value="DAD31676.1"/>
    <property type="molecule type" value="Genomic_DNA"/>
</dbReference>
<sequence>MKNQPKKKHGGNWEILSRSASRITETSIQGLIQ</sequence>
<comment type="caution">
    <text evidence="2">The sequence shown here is derived from an EMBL/GenBank/DDBJ whole genome shotgun (WGS) entry which is preliminary data.</text>
</comment>
<evidence type="ECO:0000313" key="1">
    <source>
        <dbReference type="EMBL" id="DAD31674.1"/>
    </source>
</evidence>
<name>A0A822YL90_NELNU</name>
<dbReference type="EMBL" id="DUZY01000003">
    <property type="protein sequence ID" value="DAD31674.1"/>
    <property type="molecule type" value="Genomic_DNA"/>
</dbReference>
<accession>A0A822YL90</accession>
<keyword evidence="3" id="KW-1185">Reference proteome</keyword>
<dbReference type="Proteomes" id="UP000607653">
    <property type="component" value="Unassembled WGS sequence"/>
</dbReference>
<evidence type="ECO:0000313" key="3">
    <source>
        <dbReference type="Proteomes" id="UP000607653"/>
    </source>
</evidence>
<evidence type="ECO:0000313" key="2">
    <source>
        <dbReference type="EMBL" id="DAD31676.1"/>
    </source>
</evidence>
<organism evidence="2 3">
    <name type="scientific">Nelumbo nucifera</name>
    <name type="common">Sacred lotus</name>
    <dbReference type="NCBI Taxonomy" id="4432"/>
    <lineage>
        <taxon>Eukaryota</taxon>
        <taxon>Viridiplantae</taxon>
        <taxon>Streptophyta</taxon>
        <taxon>Embryophyta</taxon>
        <taxon>Tracheophyta</taxon>
        <taxon>Spermatophyta</taxon>
        <taxon>Magnoliopsida</taxon>
        <taxon>Proteales</taxon>
        <taxon>Nelumbonaceae</taxon>
        <taxon>Nelumbo</taxon>
    </lineage>
</organism>
<gene>
    <name evidence="1" type="ORF">HUJ06_010525</name>
    <name evidence="2" type="ORF">HUJ06_010527</name>
</gene>
<reference evidence="2 3" key="1">
    <citation type="journal article" date="2020" name="Mol. Biol. Evol.">
        <title>Distinct Expression and Methylation Patterns for Genes with Different Fates following a Single Whole-Genome Duplication in Flowering Plants.</title>
        <authorList>
            <person name="Shi T."/>
            <person name="Rahmani R.S."/>
            <person name="Gugger P.F."/>
            <person name="Wang M."/>
            <person name="Li H."/>
            <person name="Zhang Y."/>
            <person name="Li Z."/>
            <person name="Wang Q."/>
            <person name="Van de Peer Y."/>
            <person name="Marchal K."/>
            <person name="Chen J."/>
        </authorList>
    </citation>
    <scope>NUCLEOTIDE SEQUENCE [LARGE SCALE GENOMIC DNA]</scope>
    <source>
        <tissue evidence="2">Leaf</tissue>
    </source>
</reference>
<dbReference type="AlphaFoldDB" id="A0A822YL90"/>